<keyword evidence="8" id="KW-0175">Coiled coil</keyword>
<keyword evidence="6" id="KW-0418">Kinase</keyword>
<dbReference type="InterPro" id="IPR003661">
    <property type="entry name" value="HisK_dim/P_dom"/>
</dbReference>
<dbReference type="PANTHER" id="PTHR45453:SF1">
    <property type="entry name" value="PHOSPHATE REGULON SENSOR PROTEIN PHOR"/>
    <property type="match status" value="1"/>
</dbReference>
<dbReference type="CDD" id="cd00075">
    <property type="entry name" value="HATPase"/>
    <property type="match status" value="1"/>
</dbReference>
<evidence type="ECO:0000256" key="9">
    <source>
        <dbReference type="SAM" id="Phobius"/>
    </source>
</evidence>
<dbReference type="SMART" id="SM00387">
    <property type="entry name" value="HATPase_c"/>
    <property type="match status" value="1"/>
</dbReference>
<dbReference type="GO" id="GO:0016036">
    <property type="term" value="P:cellular response to phosphate starvation"/>
    <property type="evidence" value="ECO:0007669"/>
    <property type="project" value="TreeGrafter"/>
</dbReference>
<dbReference type="GO" id="GO:0004721">
    <property type="term" value="F:phosphoprotein phosphatase activity"/>
    <property type="evidence" value="ECO:0007669"/>
    <property type="project" value="TreeGrafter"/>
</dbReference>
<evidence type="ECO:0000256" key="5">
    <source>
        <dbReference type="ARBA" id="ARBA00022679"/>
    </source>
</evidence>
<comment type="subcellular location">
    <subcellularLocation>
        <location evidence="2">Membrane</location>
    </subcellularLocation>
</comment>
<evidence type="ECO:0000256" key="8">
    <source>
        <dbReference type="SAM" id="Coils"/>
    </source>
</evidence>
<accession>A0A6N3ESY8</accession>
<evidence type="ECO:0000256" key="1">
    <source>
        <dbReference type="ARBA" id="ARBA00000085"/>
    </source>
</evidence>
<evidence type="ECO:0000256" key="3">
    <source>
        <dbReference type="ARBA" id="ARBA00012438"/>
    </source>
</evidence>
<keyword evidence="4" id="KW-0597">Phosphoprotein</keyword>
<evidence type="ECO:0000256" key="6">
    <source>
        <dbReference type="ARBA" id="ARBA00022777"/>
    </source>
</evidence>
<dbReference type="SUPFAM" id="SSF47384">
    <property type="entry name" value="Homodimeric domain of signal transducing histidine kinase"/>
    <property type="match status" value="1"/>
</dbReference>
<keyword evidence="7" id="KW-0902">Two-component regulatory system</keyword>
<evidence type="ECO:0000256" key="2">
    <source>
        <dbReference type="ARBA" id="ARBA00004370"/>
    </source>
</evidence>
<feature type="domain" description="Histidine kinase" evidence="10">
    <location>
        <begin position="127"/>
        <end position="339"/>
    </location>
</feature>
<sequence length="339" mass="39258">MRIKFDKVNNILSKIIIVSAIIFNVYIYVISESREVFFATLIFSVFIISSFFIYKIVYKKHMESIFIELSDMLQTIIDMKDKEVFSSIEDTLFSKLQYQTIKLTTILKNKNSEIEEERNEIQKLISDIAHQLKTPLTNLKMYGEFLQDESLSKEERKEFYDIVMSSLNRLSFLVESMIKMSRLESGVINLRYTVSQLNDTLLMAINEIQSKAKAKNIEITLDEVNKVTINHDKNWIKEGIFNILENAVKYSSENGKIDVKIESYEMFVRVDIKDDGIGIKEDDMAKIFSRFYRGENVGDADGIGIGLYLTREIVSKHGGYIKVKSHNEGSIFSIFLPNK</sequence>
<dbReference type="Pfam" id="PF00512">
    <property type="entry name" value="HisKA"/>
    <property type="match status" value="1"/>
</dbReference>
<dbReference type="RefSeq" id="WP_156561531.1">
    <property type="nucleotide sequence ID" value="NZ_CACRTV010000054.1"/>
</dbReference>
<dbReference type="InterPro" id="IPR036097">
    <property type="entry name" value="HisK_dim/P_sf"/>
</dbReference>
<dbReference type="InterPro" id="IPR050351">
    <property type="entry name" value="BphY/WalK/GraS-like"/>
</dbReference>
<dbReference type="InterPro" id="IPR003594">
    <property type="entry name" value="HATPase_dom"/>
</dbReference>
<feature type="transmembrane region" description="Helical" evidence="9">
    <location>
        <begin position="36"/>
        <end position="57"/>
    </location>
</feature>
<keyword evidence="5 11" id="KW-0808">Transferase</keyword>
<dbReference type="EC" id="2.7.13.3" evidence="3"/>
<dbReference type="Pfam" id="PF02518">
    <property type="entry name" value="HATPase_c"/>
    <property type="match status" value="1"/>
</dbReference>
<gene>
    <name evidence="11" type="primary">phoR_9</name>
    <name evidence="11" type="ORF">CPLFYP93_02256</name>
</gene>
<dbReference type="InterPro" id="IPR036890">
    <property type="entry name" value="HATPase_C_sf"/>
</dbReference>
<evidence type="ECO:0000313" key="11">
    <source>
        <dbReference type="EMBL" id="VYU40787.1"/>
    </source>
</evidence>
<keyword evidence="9" id="KW-0812">Transmembrane</keyword>
<proteinExistence type="predicted"/>
<comment type="catalytic activity">
    <reaction evidence="1">
        <text>ATP + protein L-histidine = ADP + protein N-phospho-L-histidine.</text>
        <dbReference type="EC" id="2.7.13.3"/>
    </reaction>
</comment>
<dbReference type="PROSITE" id="PS50109">
    <property type="entry name" value="HIS_KIN"/>
    <property type="match status" value="1"/>
</dbReference>
<dbReference type="PRINTS" id="PR00344">
    <property type="entry name" value="BCTRLSENSOR"/>
</dbReference>
<dbReference type="Gene3D" id="3.30.565.10">
    <property type="entry name" value="Histidine kinase-like ATPase, C-terminal domain"/>
    <property type="match status" value="1"/>
</dbReference>
<dbReference type="SMART" id="SM00388">
    <property type="entry name" value="HisKA"/>
    <property type="match status" value="1"/>
</dbReference>
<dbReference type="CDD" id="cd00082">
    <property type="entry name" value="HisKA"/>
    <property type="match status" value="1"/>
</dbReference>
<evidence type="ECO:0000256" key="4">
    <source>
        <dbReference type="ARBA" id="ARBA00022553"/>
    </source>
</evidence>
<protein>
    <recommendedName>
        <fullName evidence="3">histidine kinase</fullName>
        <ecNumber evidence="3">2.7.13.3</ecNumber>
    </recommendedName>
</protein>
<keyword evidence="9" id="KW-0472">Membrane</keyword>
<feature type="coiled-coil region" evidence="8">
    <location>
        <begin position="107"/>
        <end position="134"/>
    </location>
</feature>
<dbReference type="AlphaFoldDB" id="A0A6N3ESY8"/>
<evidence type="ECO:0000256" key="7">
    <source>
        <dbReference type="ARBA" id="ARBA00023012"/>
    </source>
</evidence>
<dbReference type="GO" id="GO:0000155">
    <property type="term" value="F:phosphorelay sensor kinase activity"/>
    <property type="evidence" value="ECO:0007669"/>
    <property type="project" value="InterPro"/>
</dbReference>
<name>A0A6N3ESY8_9CLOT</name>
<dbReference type="SUPFAM" id="SSF55874">
    <property type="entry name" value="ATPase domain of HSP90 chaperone/DNA topoisomerase II/histidine kinase"/>
    <property type="match status" value="1"/>
</dbReference>
<reference evidence="11" key="1">
    <citation type="submission" date="2019-11" db="EMBL/GenBank/DDBJ databases">
        <authorList>
            <person name="Feng L."/>
        </authorList>
    </citation>
    <scope>NUCLEOTIDE SEQUENCE</scope>
    <source>
        <strain evidence="11">CParaputrificumLFYP93</strain>
    </source>
</reference>
<dbReference type="Gene3D" id="1.10.287.130">
    <property type="match status" value="1"/>
</dbReference>
<dbReference type="PANTHER" id="PTHR45453">
    <property type="entry name" value="PHOSPHATE REGULON SENSOR PROTEIN PHOR"/>
    <property type="match status" value="1"/>
</dbReference>
<dbReference type="InterPro" id="IPR005467">
    <property type="entry name" value="His_kinase_dom"/>
</dbReference>
<keyword evidence="9" id="KW-1133">Transmembrane helix</keyword>
<feature type="transmembrane region" description="Helical" evidence="9">
    <location>
        <begin position="12"/>
        <end position="30"/>
    </location>
</feature>
<dbReference type="GO" id="GO:0005886">
    <property type="term" value="C:plasma membrane"/>
    <property type="evidence" value="ECO:0007669"/>
    <property type="project" value="TreeGrafter"/>
</dbReference>
<evidence type="ECO:0000259" key="10">
    <source>
        <dbReference type="PROSITE" id="PS50109"/>
    </source>
</evidence>
<organism evidence="11">
    <name type="scientific">Clostridium paraputrificum</name>
    <dbReference type="NCBI Taxonomy" id="29363"/>
    <lineage>
        <taxon>Bacteria</taxon>
        <taxon>Bacillati</taxon>
        <taxon>Bacillota</taxon>
        <taxon>Clostridia</taxon>
        <taxon>Eubacteriales</taxon>
        <taxon>Clostridiaceae</taxon>
        <taxon>Clostridium</taxon>
    </lineage>
</organism>
<dbReference type="EMBL" id="CACRTV010000054">
    <property type="protein sequence ID" value="VYU40787.1"/>
    <property type="molecule type" value="Genomic_DNA"/>
</dbReference>
<dbReference type="FunFam" id="3.30.565.10:FF:000006">
    <property type="entry name" value="Sensor histidine kinase WalK"/>
    <property type="match status" value="1"/>
</dbReference>
<dbReference type="InterPro" id="IPR004358">
    <property type="entry name" value="Sig_transdc_His_kin-like_C"/>
</dbReference>